<dbReference type="InterPro" id="IPR011013">
    <property type="entry name" value="Gal_mutarotase_sf_dom"/>
</dbReference>
<keyword evidence="6" id="KW-1015">Disulfide bond</keyword>
<dbReference type="InterPro" id="IPR028995">
    <property type="entry name" value="Glyco_hydro_57/38_cen_sf"/>
</dbReference>
<dbReference type="Gene3D" id="1.20.1270.50">
    <property type="entry name" value="Glycoside hydrolase family 38, central domain"/>
    <property type="match status" value="1"/>
</dbReference>
<dbReference type="Gene3D" id="3.20.110.10">
    <property type="entry name" value="Glycoside hydrolase 38, N terminal domain"/>
    <property type="match status" value="1"/>
</dbReference>
<dbReference type="Proteomes" id="UP001431209">
    <property type="component" value="Unassembled WGS sequence"/>
</dbReference>
<keyword evidence="7" id="KW-0326">Glycosidase</keyword>
<evidence type="ECO:0000256" key="2">
    <source>
        <dbReference type="ARBA" id="ARBA00009792"/>
    </source>
</evidence>
<dbReference type="Gene3D" id="2.60.40.1360">
    <property type="match status" value="1"/>
</dbReference>
<evidence type="ECO:0000256" key="3">
    <source>
        <dbReference type="ARBA" id="ARBA00022723"/>
    </source>
</evidence>
<accession>A0AAW2YSN6</accession>
<dbReference type="PANTHER" id="PTHR11607:SF3">
    <property type="entry name" value="LYSOSOMAL ALPHA-MANNOSIDASE"/>
    <property type="match status" value="1"/>
</dbReference>
<evidence type="ECO:0000259" key="8">
    <source>
        <dbReference type="SMART" id="SM00872"/>
    </source>
</evidence>
<evidence type="ECO:0000256" key="1">
    <source>
        <dbReference type="ARBA" id="ARBA00001947"/>
    </source>
</evidence>
<name>A0AAW2YSN6_9EUKA</name>
<dbReference type="InterPro" id="IPR027291">
    <property type="entry name" value="Glyco_hydro_38_N_sf"/>
</dbReference>
<dbReference type="GO" id="GO:0030246">
    <property type="term" value="F:carbohydrate binding"/>
    <property type="evidence" value="ECO:0007669"/>
    <property type="project" value="InterPro"/>
</dbReference>
<dbReference type="InterPro" id="IPR050843">
    <property type="entry name" value="Glycosyl_Hydrlase_38"/>
</dbReference>
<dbReference type="InterPro" id="IPR000602">
    <property type="entry name" value="Glyco_hydro_38_N"/>
</dbReference>
<dbReference type="Pfam" id="PF07748">
    <property type="entry name" value="Glyco_hydro_38C"/>
    <property type="match status" value="1"/>
</dbReference>
<dbReference type="SUPFAM" id="SSF88713">
    <property type="entry name" value="Glycoside hydrolase/deacetylase"/>
    <property type="match status" value="1"/>
</dbReference>
<dbReference type="GO" id="GO:0046872">
    <property type="term" value="F:metal ion binding"/>
    <property type="evidence" value="ECO:0007669"/>
    <property type="project" value="UniProtKB-KW"/>
</dbReference>
<dbReference type="SUPFAM" id="SSF88688">
    <property type="entry name" value="Families 57/38 glycoside transferase middle domain"/>
    <property type="match status" value="1"/>
</dbReference>
<keyword evidence="5" id="KW-0862">Zinc</keyword>
<comment type="similarity">
    <text evidence="2">Belongs to the glycosyl hydrolase 38 family.</text>
</comment>
<evidence type="ECO:0000313" key="10">
    <source>
        <dbReference type="Proteomes" id="UP001431209"/>
    </source>
</evidence>
<dbReference type="PANTHER" id="PTHR11607">
    <property type="entry name" value="ALPHA-MANNOSIDASE"/>
    <property type="match status" value="1"/>
</dbReference>
<evidence type="ECO:0000313" key="9">
    <source>
        <dbReference type="EMBL" id="KAL0480215.1"/>
    </source>
</evidence>
<gene>
    <name evidence="9" type="ORF">AKO1_007171</name>
</gene>
<dbReference type="Pfam" id="PF09261">
    <property type="entry name" value="Alpha-mann_mid"/>
    <property type="match status" value="1"/>
</dbReference>
<evidence type="ECO:0000256" key="5">
    <source>
        <dbReference type="ARBA" id="ARBA00022833"/>
    </source>
</evidence>
<organism evidence="9 10">
    <name type="scientific">Acrasis kona</name>
    <dbReference type="NCBI Taxonomy" id="1008807"/>
    <lineage>
        <taxon>Eukaryota</taxon>
        <taxon>Discoba</taxon>
        <taxon>Heterolobosea</taxon>
        <taxon>Tetramitia</taxon>
        <taxon>Eutetramitia</taxon>
        <taxon>Acrasidae</taxon>
        <taxon>Acrasis</taxon>
    </lineage>
</organism>
<dbReference type="SUPFAM" id="SSF74650">
    <property type="entry name" value="Galactose mutarotase-like"/>
    <property type="match status" value="1"/>
</dbReference>
<feature type="domain" description="Glycoside hydrolase family 38 central" evidence="8">
    <location>
        <begin position="209"/>
        <end position="283"/>
    </location>
</feature>
<reference evidence="9 10" key="1">
    <citation type="submission" date="2024-03" db="EMBL/GenBank/DDBJ databases">
        <title>The Acrasis kona genome and developmental transcriptomes reveal deep origins of eukaryotic multicellular pathways.</title>
        <authorList>
            <person name="Sheikh S."/>
            <person name="Fu C.-J."/>
            <person name="Brown M.W."/>
            <person name="Baldauf S.L."/>
        </authorList>
    </citation>
    <scope>NUCLEOTIDE SEQUENCE [LARGE SCALE GENOMIC DNA]</scope>
    <source>
        <strain evidence="9 10">ATCC MYA-3509</strain>
    </source>
</reference>
<keyword evidence="3" id="KW-0479">Metal-binding</keyword>
<evidence type="ECO:0000256" key="7">
    <source>
        <dbReference type="ARBA" id="ARBA00023295"/>
    </source>
</evidence>
<proteinExistence type="inferred from homology"/>
<dbReference type="Gene3D" id="2.70.98.30">
    <property type="entry name" value="Golgi alpha-mannosidase II, domain 4"/>
    <property type="match status" value="1"/>
</dbReference>
<dbReference type="InterPro" id="IPR037094">
    <property type="entry name" value="Glyco_hydro_38_cen_sf"/>
</dbReference>
<evidence type="ECO:0000256" key="6">
    <source>
        <dbReference type="ARBA" id="ARBA00023157"/>
    </source>
</evidence>
<dbReference type="InterPro" id="IPR011330">
    <property type="entry name" value="Glyco_hydro/deAcase_b/a-brl"/>
</dbReference>
<dbReference type="GO" id="GO:0006013">
    <property type="term" value="P:mannose metabolic process"/>
    <property type="evidence" value="ECO:0007669"/>
    <property type="project" value="InterPro"/>
</dbReference>
<dbReference type="InterPro" id="IPR015341">
    <property type="entry name" value="Glyco_hydro_38_cen"/>
</dbReference>
<comment type="cofactor">
    <cofactor evidence="1">
        <name>Zn(2+)</name>
        <dbReference type="ChEBI" id="CHEBI:29105"/>
    </cofactor>
</comment>
<dbReference type="Pfam" id="PF01074">
    <property type="entry name" value="Glyco_hydro_38N"/>
    <property type="match status" value="1"/>
</dbReference>
<evidence type="ECO:0000256" key="4">
    <source>
        <dbReference type="ARBA" id="ARBA00022801"/>
    </source>
</evidence>
<dbReference type="InterPro" id="IPR011682">
    <property type="entry name" value="Glyco_hydro_38_C"/>
</dbReference>
<keyword evidence="4" id="KW-0378">Hydrolase</keyword>
<protein>
    <submittedName>
        <fullName evidence="9">Lysosomal alpha-mannosidase</fullName>
    </submittedName>
</protein>
<comment type="caution">
    <text evidence="9">The sequence shown here is derived from an EMBL/GenBank/DDBJ whole genome shotgun (WGS) entry which is preliminary data.</text>
</comment>
<dbReference type="AlphaFoldDB" id="A0AAW2YSN6"/>
<dbReference type="SMART" id="SM00872">
    <property type="entry name" value="Alpha-mann_mid"/>
    <property type="match status" value="1"/>
</dbReference>
<keyword evidence="10" id="KW-1185">Reference proteome</keyword>
<dbReference type="GO" id="GO:0005764">
    <property type="term" value="C:lysosome"/>
    <property type="evidence" value="ECO:0007669"/>
    <property type="project" value="TreeGrafter"/>
</dbReference>
<dbReference type="EMBL" id="JAOPGA020000642">
    <property type="protein sequence ID" value="KAL0480215.1"/>
    <property type="molecule type" value="Genomic_DNA"/>
</dbReference>
<dbReference type="GO" id="GO:0004559">
    <property type="term" value="F:alpha-mannosidase activity"/>
    <property type="evidence" value="ECO:0007669"/>
    <property type="project" value="InterPro"/>
</dbReference>
<sequence>MPDEALNTYDAVIQTISRGHEWIRDVFGEKHLPKMAWRIDPFGSTSTMSKLYKESGLEYSVTARTPYKIINQLKKEQKLEFMWKLSDGSDFFNHIMDISYCIQNPFTEWSKQTLDERMEDFTKEIEKRRVGYKNNMLLLPLGCDFSWDDTHNETWAIVDPVMEAVQSRMGDKYKIHYSLLSDYLNVASKANDLPQTNQEFLPYADKEQSYWTGYYTSYPLLKKEARRAESMLRTCNILYYLSRDTKLYKNIEDLRKIVSDVSHHDGITGTSTRHVVQDYYLPNLRKSIDDALKNVADSIRTISEYVVDQQPLDLSKSDTFSVVAFNNLSWKRFALISVNVVNYQSGSAVVVNSDNVIIQSQTDKDGTVTFADYIPGLSHSSYSVRFRSKEPFDFTVNQKGNFFIANDLVKLSFCKGENGTGLCSVRKRYGDDRDYPVKHENYYYKGPNYPRYSGAYVFRADGPGKLIPQLEGDAVVTRNAICSHVVINYSEYITHKYTLCKGSQYVDIETTINGNKLPEGYEIVSRFSTDIFNNNTLFCDKNNLETRKFESDEKDNIASNFLPMTTSCYIREDQPVGYQFTVQSTQSYAVASIVNKTIEVMIHRTCLFDDGLGVYQPLLDRTSYTSKTRFRLDKTSPNDEKTVAFASDVIEFNNPVLVTTGKDQRLYKSSDIVSLPKNIHLLSLEVVHDRNTTKPYYQRQEYLVMRLQHIGEGDDKISVNINAFLKSIHSRIVEEVTLSSSYVISPAPSGNEICFQLQGTDKNIPPCQSHDDLTKWN</sequence>